<dbReference type="PRINTS" id="PR00035">
    <property type="entry name" value="HTHGNTR"/>
</dbReference>
<keyword evidence="6" id="KW-1185">Reference proteome</keyword>
<evidence type="ECO:0000259" key="4">
    <source>
        <dbReference type="PROSITE" id="PS50949"/>
    </source>
</evidence>
<keyword evidence="3" id="KW-0804">Transcription</keyword>
<dbReference type="PROSITE" id="PS50949">
    <property type="entry name" value="HTH_GNTR"/>
    <property type="match status" value="1"/>
</dbReference>
<dbReference type="Gene3D" id="1.20.120.530">
    <property type="entry name" value="GntR ligand-binding domain-like"/>
    <property type="match status" value="1"/>
</dbReference>
<dbReference type="InterPro" id="IPR036388">
    <property type="entry name" value="WH-like_DNA-bd_sf"/>
</dbReference>
<protein>
    <submittedName>
        <fullName evidence="5">GntR family transcriptional regulator</fullName>
    </submittedName>
</protein>
<dbReference type="PANTHER" id="PTHR43537:SF24">
    <property type="entry name" value="GLUCONATE OPERON TRANSCRIPTIONAL REPRESSOR"/>
    <property type="match status" value="1"/>
</dbReference>
<evidence type="ECO:0000256" key="3">
    <source>
        <dbReference type="ARBA" id="ARBA00023163"/>
    </source>
</evidence>
<dbReference type="InterPro" id="IPR008920">
    <property type="entry name" value="TF_FadR/GntR_C"/>
</dbReference>
<feature type="domain" description="HTH gntR-type" evidence="4">
    <location>
        <begin position="14"/>
        <end position="81"/>
    </location>
</feature>
<accession>A0ABR7NMR3</accession>
<keyword evidence="1" id="KW-0805">Transcription regulation</keyword>
<organism evidence="5 6">
    <name type="scientific">Yanshouia hominis</name>
    <dbReference type="NCBI Taxonomy" id="2763673"/>
    <lineage>
        <taxon>Bacteria</taxon>
        <taxon>Bacillati</taxon>
        <taxon>Bacillota</taxon>
        <taxon>Clostridia</taxon>
        <taxon>Eubacteriales</taxon>
        <taxon>Oscillospiraceae</taxon>
        <taxon>Yanshouia</taxon>
    </lineage>
</organism>
<dbReference type="Pfam" id="PF00392">
    <property type="entry name" value="GntR"/>
    <property type="match status" value="1"/>
</dbReference>
<dbReference type="EMBL" id="JACRTB010000017">
    <property type="protein sequence ID" value="MBC8576928.1"/>
    <property type="molecule type" value="Genomic_DNA"/>
</dbReference>
<proteinExistence type="predicted"/>
<dbReference type="PANTHER" id="PTHR43537">
    <property type="entry name" value="TRANSCRIPTIONAL REGULATOR, GNTR FAMILY"/>
    <property type="match status" value="1"/>
</dbReference>
<evidence type="ECO:0000256" key="1">
    <source>
        <dbReference type="ARBA" id="ARBA00023015"/>
    </source>
</evidence>
<gene>
    <name evidence="5" type="ORF">H8717_10995</name>
</gene>
<dbReference type="Pfam" id="PF07729">
    <property type="entry name" value="FCD"/>
    <property type="match status" value="1"/>
</dbReference>
<dbReference type="SMART" id="SM00345">
    <property type="entry name" value="HTH_GNTR"/>
    <property type="match status" value="1"/>
</dbReference>
<reference evidence="5 6" key="1">
    <citation type="submission" date="2020-08" db="EMBL/GenBank/DDBJ databases">
        <title>Genome public.</title>
        <authorList>
            <person name="Liu C."/>
            <person name="Sun Q."/>
        </authorList>
    </citation>
    <scope>NUCLEOTIDE SEQUENCE [LARGE SCALE GENOMIC DNA]</scope>
    <source>
        <strain evidence="5 6">BX1</strain>
    </source>
</reference>
<name>A0ABR7NMR3_9FIRM</name>
<dbReference type="SUPFAM" id="SSF48008">
    <property type="entry name" value="GntR ligand-binding domain-like"/>
    <property type="match status" value="1"/>
</dbReference>
<sequence>MSYLDAVPNLGAQPSLKQLAYETLQRQIINGQIQPGSRLTEEELSRSMSISRAPIREALNMLERDGFTKIIPRRGAVVTDVSRQDVINIWEVRALLEPYAARCSVGLVPKEELERILARLDRMAETPEQFDNYTDLDLEIHALFHRYLENSFLKSIVANNQIHSNRVRWIGCGRQLPNEIELRQLNYKEHRQIIVAMLSGDPDAVYEAVRQHVVKSGERVLLQIDASPSSDG</sequence>
<dbReference type="SUPFAM" id="SSF46785">
    <property type="entry name" value="Winged helix' DNA-binding domain"/>
    <property type="match status" value="1"/>
</dbReference>
<dbReference type="InterPro" id="IPR036390">
    <property type="entry name" value="WH_DNA-bd_sf"/>
</dbReference>
<dbReference type="SMART" id="SM00895">
    <property type="entry name" value="FCD"/>
    <property type="match status" value="1"/>
</dbReference>
<dbReference type="InterPro" id="IPR000524">
    <property type="entry name" value="Tscrpt_reg_HTH_GntR"/>
</dbReference>
<dbReference type="CDD" id="cd07377">
    <property type="entry name" value="WHTH_GntR"/>
    <property type="match status" value="1"/>
</dbReference>
<evidence type="ECO:0000256" key="2">
    <source>
        <dbReference type="ARBA" id="ARBA00023125"/>
    </source>
</evidence>
<evidence type="ECO:0000313" key="5">
    <source>
        <dbReference type="EMBL" id="MBC8576928.1"/>
    </source>
</evidence>
<evidence type="ECO:0000313" key="6">
    <source>
        <dbReference type="Proteomes" id="UP000658131"/>
    </source>
</evidence>
<comment type="caution">
    <text evidence="5">The sequence shown here is derived from an EMBL/GenBank/DDBJ whole genome shotgun (WGS) entry which is preliminary data.</text>
</comment>
<dbReference type="Gene3D" id="1.10.10.10">
    <property type="entry name" value="Winged helix-like DNA-binding domain superfamily/Winged helix DNA-binding domain"/>
    <property type="match status" value="1"/>
</dbReference>
<dbReference type="RefSeq" id="WP_262400402.1">
    <property type="nucleotide sequence ID" value="NZ_JACRTB010000017.1"/>
</dbReference>
<dbReference type="InterPro" id="IPR011711">
    <property type="entry name" value="GntR_C"/>
</dbReference>
<dbReference type="Proteomes" id="UP000658131">
    <property type="component" value="Unassembled WGS sequence"/>
</dbReference>
<keyword evidence="2" id="KW-0238">DNA-binding</keyword>